<dbReference type="RefSeq" id="WP_163178078.1">
    <property type="nucleotide sequence ID" value="NZ_JAAIWM010000001.1"/>
</dbReference>
<evidence type="ECO:0000313" key="3">
    <source>
        <dbReference type="Proteomes" id="UP000481043"/>
    </source>
</evidence>
<accession>A0A6M0Q662</accession>
<gene>
    <name evidence="2" type="ORF">G4D63_04455</name>
</gene>
<protein>
    <submittedName>
        <fullName evidence="2">YxlC family protein</fullName>
    </submittedName>
</protein>
<comment type="caution">
    <text evidence="2">The sequence shown here is derived from an EMBL/GenBank/DDBJ whole genome shotgun (WGS) entry which is preliminary data.</text>
</comment>
<keyword evidence="1" id="KW-0812">Transmembrane</keyword>
<keyword evidence="3" id="KW-1185">Reference proteome</keyword>
<name>A0A6M0Q662_9BACI</name>
<dbReference type="Pfam" id="PF17280">
    <property type="entry name" value="DUF5345"/>
    <property type="match status" value="1"/>
</dbReference>
<evidence type="ECO:0000256" key="1">
    <source>
        <dbReference type="SAM" id="Phobius"/>
    </source>
</evidence>
<dbReference type="InterPro" id="IPR035238">
    <property type="entry name" value="DUF5345"/>
</dbReference>
<feature type="transmembrane region" description="Helical" evidence="1">
    <location>
        <begin position="64"/>
        <end position="82"/>
    </location>
</feature>
<sequence length="114" mass="13482">MNKNHPNHRESILDQEDEQTVKVLKDGLDKIDQYNPVITPNIQWFQEQVELEKTRIRKKQWKDLLVFISVALLLLVIVIAVVYRQPVLFLYFQLIGIILLPLAFNKKRKKVSSE</sequence>
<reference evidence="2 3" key="1">
    <citation type="submission" date="2020-02" db="EMBL/GenBank/DDBJ databases">
        <title>Bacillus aquiflavi sp. nov., isolated from yellow water of strong flavor Chinese baijiu in Yibin region of China.</title>
        <authorList>
            <person name="Xie J."/>
        </authorList>
    </citation>
    <scope>NUCLEOTIDE SEQUENCE [LARGE SCALE GENOMIC DNA]</scope>
    <source>
        <strain evidence="2 3">SA4</strain>
    </source>
</reference>
<organism evidence="2 3">
    <name type="scientific">Bacillus mesophilus</name>
    <dbReference type="NCBI Taxonomy" id="1808955"/>
    <lineage>
        <taxon>Bacteria</taxon>
        <taxon>Bacillati</taxon>
        <taxon>Bacillota</taxon>
        <taxon>Bacilli</taxon>
        <taxon>Bacillales</taxon>
        <taxon>Bacillaceae</taxon>
        <taxon>Bacillus</taxon>
    </lineage>
</organism>
<dbReference type="AlphaFoldDB" id="A0A6M0Q662"/>
<keyword evidence="1" id="KW-0472">Membrane</keyword>
<dbReference type="EMBL" id="JAAIWM010000001">
    <property type="protein sequence ID" value="NEY70990.1"/>
    <property type="molecule type" value="Genomic_DNA"/>
</dbReference>
<evidence type="ECO:0000313" key="2">
    <source>
        <dbReference type="EMBL" id="NEY70990.1"/>
    </source>
</evidence>
<proteinExistence type="predicted"/>
<feature type="transmembrane region" description="Helical" evidence="1">
    <location>
        <begin position="88"/>
        <end position="104"/>
    </location>
</feature>
<dbReference type="Proteomes" id="UP000481043">
    <property type="component" value="Unassembled WGS sequence"/>
</dbReference>
<keyword evidence="1" id="KW-1133">Transmembrane helix</keyword>